<dbReference type="EnsemblPlants" id="AVESA.00010b.r2.4DG0755980.1">
    <property type="protein sequence ID" value="AVESA.00010b.r2.4DG0755980.1.CDS"/>
    <property type="gene ID" value="AVESA.00010b.r2.4DG0755980"/>
</dbReference>
<evidence type="ECO:0000313" key="1">
    <source>
        <dbReference type="EnsemblPlants" id="AVESA.00010b.r2.4DG0755980.1.CDS"/>
    </source>
</evidence>
<reference evidence="1" key="2">
    <citation type="submission" date="2025-09" db="UniProtKB">
        <authorList>
            <consortium name="EnsemblPlants"/>
        </authorList>
    </citation>
    <scope>IDENTIFICATION</scope>
</reference>
<name>A0ACD5X8F2_AVESA</name>
<proteinExistence type="predicted"/>
<reference evidence="1" key="1">
    <citation type="submission" date="2021-05" db="EMBL/GenBank/DDBJ databases">
        <authorList>
            <person name="Scholz U."/>
            <person name="Mascher M."/>
            <person name="Fiebig A."/>
        </authorList>
    </citation>
    <scope>NUCLEOTIDE SEQUENCE [LARGE SCALE GENOMIC DNA]</scope>
</reference>
<organism evidence="1 2">
    <name type="scientific">Avena sativa</name>
    <name type="common">Oat</name>
    <dbReference type="NCBI Taxonomy" id="4498"/>
    <lineage>
        <taxon>Eukaryota</taxon>
        <taxon>Viridiplantae</taxon>
        <taxon>Streptophyta</taxon>
        <taxon>Embryophyta</taxon>
        <taxon>Tracheophyta</taxon>
        <taxon>Spermatophyta</taxon>
        <taxon>Magnoliopsida</taxon>
        <taxon>Liliopsida</taxon>
        <taxon>Poales</taxon>
        <taxon>Poaceae</taxon>
        <taxon>BOP clade</taxon>
        <taxon>Pooideae</taxon>
        <taxon>Poodae</taxon>
        <taxon>Poeae</taxon>
        <taxon>Poeae Chloroplast Group 1 (Aveneae type)</taxon>
        <taxon>Aveninae</taxon>
        <taxon>Avena</taxon>
    </lineage>
</organism>
<protein>
    <submittedName>
        <fullName evidence="1">Uncharacterized protein</fullName>
    </submittedName>
</protein>
<keyword evidence="2" id="KW-1185">Reference proteome</keyword>
<sequence length="394" mass="42201">MEGVEEANRAAVLSCKKLVARLSQSGDPIRLAVVAAETDEAVSRFGKVVTILSNRVGHARARLGRTGSPSPVDATCLLDYHPVPSAPYRRPPNGLHVSSSPVPPAPPPQMPVPVVVVAAPCVAAPAAKPADRDRNMFLETPLLGSSGCTVPSSKAAAAQIVNSSKVPAAPAANPCTGQILFHQQQQSIHHQQQQQQQRFQFEQHRPASSEKPSFHIEMPSSGAAAAAASAARSGKEPEVITFSFDNSVCTSSAATSFFTNMSSQLISMSDNSVAAPSSRKAPHCARKADDDGKCHCPKKKRPREKRVVRVPAVSDKVSDIPSDSYSWRKYGQKPIKGSPHPRGYYRCSSIKDCPARKHVERCRGDAGMLIVTYENEHNHAQPLDLSMLAANSEA</sequence>
<accession>A0ACD5X8F2</accession>
<dbReference type="Proteomes" id="UP001732700">
    <property type="component" value="Chromosome 4D"/>
</dbReference>
<evidence type="ECO:0000313" key="2">
    <source>
        <dbReference type="Proteomes" id="UP001732700"/>
    </source>
</evidence>